<dbReference type="EMBL" id="BARU01047809">
    <property type="protein sequence ID" value="GAH90992.1"/>
    <property type="molecule type" value="Genomic_DNA"/>
</dbReference>
<accession>X1JAM1</accession>
<protein>
    <submittedName>
        <fullName evidence="1">Uncharacterized protein</fullName>
    </submittedName>
</protein>
<organism evidence="1">
    <name type="scientific">marine sediment metagenome</name>
    <dbReference type="NCBI Taxonomy" id="412755"/>
    <lineage>
        <taxon>unclassified sequences</taxon>
        <taxon>metagenomes</taxon>
        <taxon>ecological metagenomes</taxon>
    </lineage>
</organism>
<feature type="non-terminal residue" evidence="1">
    <location>
        <position position="70"/>
    </location>
</feature>
<gene>
    <name evidence="1" type="ORF">S03H2_71435</name>
</gene>
<reference evidence="1" key="1">
    <citation type="journal article" date="2014" name="Front. Microbiol.">
        <title>High frequency of phylogenetically diverse reductive dehalogenase-homologous genes in deep subseafloor sedimentary metagenomes.</title>
        <authorList>
            <person name="Kawai M."/>
            <person name="Futagami T."/>
            <person name="Toyoda A."/>
            <person name="Takaki Y."/>
            <person name="Nishi S."/>
            <person name="Hori S."/>
            <person name="Arai W."/>
            <person name="Tsubouchi T."/>
            <person name="Morono Y."/>
            <person name="Uchiyama I."/>
            <person name="Ito T."/>
            <person name="Fujiyama A."/>
            <person name="Inagaki F."/>
            <person name="Takami H."/>
        </authorList>
    </citation>
    <scope>NUCLEOTIDE SEQUENCE</scope>
    <source>
        <strain evidence="1">Expedition CK06-06</strain>
    </source>
</reference>
<proteinExistence type="predicted"/>
<sequence length="70" mass="8036">MTVEEQTNHSHHSNLGSEYARRARQRLTIPDRKVTKLGCWLYLYGSPTGDITFTIRKVSDDNIISSKVWG</sequence>
<comment type="caution">
    <text evidence="1">The sequence shown here is derived from an EMBL/GenBank/DDBJ whole genome shotgun (WGS) entry which is preliminary data.</text>
</comment>
<evidence type="ECO:0000313" key="1">
    <source>
        <dbReference type="EMBL" id="GAH90992.1"/>
    </source>
</evidence>
<dbReference type="AlphaFoldDB" id="X1JAM1"/>
<name>X1JAM1_9ZZZZ</name>